<dbReference type="GeneID" id="106986062"/>
<name>A0ABM3PG75_ACIJB</name>
<reference evidence="4" key="2">
    <citation type="submission" date="2025-08" db="UniProtKB">
        <authorList>
            <consortium name="RefSeq"/>
        </authorList>
    </citation>
    <scope>IDENTIFICATION</scope>
    <source>
        <tissue evidence="4">Blood</tissue>
    </source>
</reference>
<evidence type="ECO:0000313" key="3">
    <source>
        <dbReference type="Proteomes" id="UP001652583"/>
    </source>
</evidence>
<evidence type="ECO:0000256" key="2">
    <source>
        <dbReference type="ARBA" id="ARBA00012646"/>
    </source>
</evidence>
<reference evidence="3" key="1">
    <citation type="submission" date="2025-05" db="UniProtKB">
        <authorList>
            <consortium name="RefSeq"/>
        </authorList>
    </citation>
    <scope>NUCLEOTIDE SEQUENCE [LARGE SCALE GENOMIC DNA]</scope>
</reference>
<keyword evidence="3" id="KW-1185">Reference proteome</keyword>
<comment type="similarity">
    <text evidence="1">Belongs to the histidine acid phosphatase family.</text>
</comment>
<dbReference type="PANTHER" id="PTHR11567:SF202">
    <property type="entry name" value="LYSOPHOSPHATIDIC ACID PHOSPHATASE TYPE 6"/>
    <property type="match status" value="1"/>
</dbReference>
<dbReference type="InterPro" id="IPR050645">
    <property type="entry name" value="Histidine_acid_phosphatase"/>
</dbReference>
<dbReference type="Proteomes" id="UP001652583">
    <property type="component" value="Chromosome C1"/>
</dbReference>
<dbReference type="PROSITE" id="PS00616">
    <property type="entry name" value="HIS_ACID_PHOSPHAT_1"/>
    <property type="match status" value="1"/>
</dbReference>
<protein>
    <recommendedName>
        <fullName evidence="2">acid phosphatase</fullName>
        <ecNumber evidence="2">3.1.3.2</ecNumber>
    </recommendedName>
</protein>
<accession>A0ABM3PG75</accession>
<dbReference type="Gene3D" id="3.40.50.1240">
    <property type="entry name" value="Phosphoglycerate mutase-like"/>
    <property type="match status" value="1"/>
</dbReference>
<dbReference type="PANTHER" id="PTHR11567">
    <property type="entry name" value="ACID PHOSPHATASE-RELATED"/>
    <property type="match status" value="1"/>
</dbReference>
<gene>
    <name evidence="4" type="primary">ACP6</name>
</gene>
<dbReference type="EC" id="3.1.3.2" evidence="2"/>
<dbReference type="InterPro" id="IPR000560">
    <property type="entry name" value="His_Pase_clade-2"/>
</dbReference>
<dbReference type="RefSeq" id="XP_053070680.1">
    <property type="nucleotide sequence ID" value="XM_053214705.1"/>
</dbReference>
<dbReference type="CDD" id="cd07061">
    <property type="entry name" value="HP_HAP_like"/>
    <property type="match status" value="1"/>
</dbReference>
<proteinExistence type="inferred from homology"/>
<dbReference type="InterPro" id="IPR033379">
    <property type="entry name" value="Acid_Pase_AS"/>
</dbReference>
<dbReference type="InterPro" id="IPR029033">
    <property type="entry name" value="His_PPase_superfam"/>
</dbReference>
<sequence length="437" mass="49519">MITRVFSVRVWAPVGVLTSLAYCVHQRRVARAETPGAPGQRPVDRSLLELKMVQVVFRHGARSPLKPLPREQAEWNLQLLEVPPQTQFDYTVTNLAGGLKPHSPFDSQYRKTVLKGGMFAGQLTNVGMQQMFALGQRLRKSYVEDIPFLSPTFNPLEVFVRSTNIYRNLESTRCLLAGLFQSQKEGPIVIHTDEASSEVLYPNYQNCWSLQERTKGRRQAACLQPGISEDLQKVKEGMGIASNDGVDFLSLLDNVAAEQVHSLPSCPTLRRFAQMIEQRAVDTALYVMQREDRESLQMAVGPFLHILESNLRKVMDPATAPGKTRKLYLYAAHDVTLMPLLIILGIFDHKWPPFAVDLTMELYQHRESKEWFVQLYYRGEASLKVGVGVRWHDPQSPFWKQRSKLVSELERAPVRESQAVSSSPTSVCTICVTLEIH</sequence>
<organism evidence="3 4">
    <name type="scientific">Acinonyx jubatus</name>
    <name type="common">Cheetah</name>
    <dbReference type="NCBI Taxonomy" id="32536"/>
    <lineage>
        <taxon>Eukaryota</taxon>
        <taxon>Metazoa</taxon>
        <taxon>Chordata</taxon>
        <taxon>Craniata</taxon>
        <taxon>Vertebrata</taxon>
        <taxon>Euteleostomi</taxon>
        <taxon>Mammalia</taxon>
        <taxon>Eutheria</taxon>
        <taxon>Laurasiatheria</taxon>
        <taxon>Carnivora</taxon>
        <taxon>Feliformia</taxon>
        <taxon>Felidae</taxon>
        <taxon>Felinae</taxon>
        <taxon>Acinonyx</taxon>
    </lineage>
</organism>
<evidence type="ECO:0000313" key="4">
    <source>
        <dbReference type="RefSeq" id="XP_053070680.1"/>
    </source>
</evidence>
<dbReference type="SUPFAM" id="SSF53254">
    <property type="entry name" value="Phosphoglycerate mutase-like"/>
    <property type="match status" value="1"/>
</dbReference>
<dbReference type="Pfam" id="PF00328">
    <property type="entry name" value="His_Phos_2"/>
    <property type="match status" value="1"/>
</dbReference>
<evidence type="ECO:0000256" key="1">
    <source>
        <dbReference type="ARBA" id="ARBA00005375"/>
    </source>
</evidence>